<name>A0AAV6UZ23_9ARAC</name>
<evidence type="ECO:0008006" key="3">
    <source>
        <dbReference type="Google" id="ProtNLM"/>
    </source>
</evidence>
<comment type="caution">
    <text evidence="1">The sequence shown here is derived from an EMBL/GenBank/DDBJ whole genome shotgun (WGS) entry which is preliminary data.</text>
</comment>
<dbReference type="Proteomes" id="UP000827092">
    <property type="component" value="Unassembled WGS sequence"/>
</dbReference>
<gene>
    <name evidence="1" type="ORF">JTE90_014961</name>
</gene>
<accession>A0AAV6UZ23</accession>
<proteinExistence type="predicted"/>
<organism evidence="1 2">
    <name type="scientific">Oedothorax gibbosus</name>
    <dbReference type="NCBI Taxonomy" id="931172"/>
    <lineage>
        <taxon>Eukaryota</taxon>
        <taxon>Metazoa</taxon>
        <taxon>Ecdysozoa</taxon>
        <taxon>Arthropoda</taxon>
        <taxon>Chelicerata</taxon>
        <taxon>Arachnida</taxon>
        <taxon>Araneae</taxon>
        <taxon>Araneomorphae</taxon>
        <taxon>Entelegynae</taxon>
        <taxon>Araneoidea</taxon>
        <taxon>Linyphiidae</taxon>
        <taxon>Erigoninae</taxon>
        <taxon>Oedothorax</taxon>
    </lineage>
</organism>
<evidence type="ECO:0000313" key="1">
    <source>
        <dbReference type="EMBL" id="KAG8188908.1"/>
    </source>
</evidence>
<keyword evidence="2" id="KW-1185">Reference proteome</keyword>
<evidence type="ECO:0000313" key="2">
    <source>
        <dbReference type="Proteomes" id="UP000827092"/>
    </source>
</evidence>
<sequence>MTQSGATFDKSGHQPQSSNCIKILPHGIGFIYFSHGRRFLANCDSYPAFLVFRGMERNGKSGSWNPALKGPPASFSVQETPWNLILAVECRGRGDKRYLGPTGIPNSGRSSAGFTSVDGSRFRRRPRKKIFQIF</sequence>
<dbReference type="EMBL" id="JAFNEN010000227">
    <property type="protein sequence ID" value="KAG8188908.1"/>
    <property type="molecule type" value="Genomic_DNA"/>
</dbReference>
<reference evidence="1 2" key="1">
    <citation type="journal article" date="2022" name="Nat. Ecol. Evol.">
        <title>A masculinizing supergene underlies an exaggerated male reproductive morph in a spider.</title>
        <authorList>
            <person name="Hendrickx F."/>
            <person name="De Corte Z."/>
            <person name="Sonet G."/>
            <person name="Van Belleghem S.M."/>
            <person name="Kostlbacher S."/>
            <person name="Vangestel C."/>
        </authorList>
    </citation>
    <scope>NUCLEOTIDE SEQUENCE [LARGE SCALE GENOMIC DNA]</scope>
    <source>
        <strain evidence="1">W744_W776</strain>
    </source>
</reference>
<protein>
    <recommendedName>
        <fullName evidence="3">Ribosomal protein L2</fullName>
    </recommendedName>
</protein>
<dbReference type="AlphaFoldDB" id="A0AAV6UZ23"/>